<name>A0ABM6RUA4_9FIRM</name>
<dbReference type="NCBIfam" id="TIGR00087">
    <property type="entry name" value="surE"/>
    <property type="match status" value="1"/>
</dbReference>
<evidence type="ECO:0000256" key="1">
    <source>
        <dbReference type="ARBA" id="ARBA00000815"/>
    </source>
</evidence>
<feature type="domain" description="Survival protein SurE-like phosphatase/nucleotidase" evidence="6">
    <location>
        <begin position="4"/>
        <end position="180"/>
    </location>
</feature>
<dbReference type="InterPro" id="IPR036523">
    <property type="entry name" value="SurE-like_sf"/>
</dbReference>
<reference evidence="7 8" key="1">
    <citation type="journal article" date="2019" name="Sci. Rep.">
        <title>Sulfobacillus thermotolerans: new insights into resistance and metabolic capacities of acidophilic chemolithotrophs.</title>
        <authorList>
            <person name="Panyushkina A.E."/>
            <person name="Babenko V.V."/>
            <person name="Nikitina A.S."/>
            <person name="Selezneva O.V."/>
            <person name="Tsaplina I.A."/>
            <person name="Letarova M.A."/>
            <person name="Kostryukova E.S."/>
            <person name="Letarov A.V."/>
        </authorList>
    </citation>
    <scope>NUCLEOTIDE SEQUENCE [LARGE SCALE GENOMIC DNA]</scope>
    <source>
        <strain evidence="7 8">Kr1</strain>
    </source>
</reference>
<keyword evidence="4" id="KW-0479">Metal-binding</keyword>
<dbReference type="SUPFAM" id="SSF64167">
    <property type="entry name" value="SurE-like"/>
    <property type="match status" value="1"/>
</dbReference>
<dbReference type="PANTHER" id="PTHR30457:SF0">
    <property type="entry name" value="PHOSPHATASE, PUTATIVE (AFU_ORTHOLOGUE AFUA_4G01070)-RELATED"/>
    <property type="match status" value="1"/>
</dbReference>
<evidence type="ECO:0000256" key="3">
    <source>
        <dbReference type="ARBA" id="ARBA00012643"/>
    </source>
</evidence>
<gene>
    <name evidence="7" type="ORF">BXT84_13905</name>
</gene>
<keyword evidence="8" id="KW-1185">Reference proteome</keyword>
<evidence type="ECO:0000256" key="4">
    <source>
        <dbReference type="ARBA" id="ARBA00022723"/>
    </source>
</evidence>
<proteinExistence type="inferred from homology"/>
<protein>
    <recommendedName>
        <fullName evidence="3">5'-nucleotidase</fullName>
        <ecNumber evidence="3">3.1.3.5</ecNumber>
    </recommendedName>
</protein>
<comment type="similarity">
    <text evidence="2">Belongs to the SurE nucleotidase family.</text>
</comment>
<dbReference type="InterPro" id="IPR030048">
    <property type="entry name" value="SurE"/>
</dbReference>
<evidence type="ECO:0000259" key="6">
    <source>
        <dbReference type="Pfam" id="PF01975"/>
    </source>
</evidence>
<dbReference type="Proteomes" id="UP000325292">
    <property type="component" value="Chromosome"/>
</dbReference>
<sequence length="251" mass="27549">MERIIVTNDDGYQSMGIELLAEIATGARFQTYVIAPEENHSGRAHSISFGDLHVRRIASRGDQRWFTVKGTPVDCVRLGLSSYFDRSPLCVLSGINLGWNLGRHVMTSATVAAAREAAAHGVPAIAFSASQHCSWDHVAPMIARHLDDWIAYAASRPGTYLNINLPEAATKQWRWTALDARPVTMRVMNIQPSLLGDRIEYEWVDEGPLRVPGILGDREAVAEGLISVTALHATQDDAAPFSDDNWDVSNG</sequence>
<evidence type="ECO:0000256" key="5">
    <source>
        <dbReference type="ARBA" id="ARBA00022801"/>
    </source>
</evidence>
<evidence type="ECO:0000256" key="2">
    <source>
        <dbReference type="ARBA" id="ARBA00011062"/>
    </source>
</evidence>
<dbReference type="EMBL" id="CP019454">
    <property type="protein sequence ID" value="AUW94910.1"/>
    <property type="molecule type" value="Genomic_DNA"/>
</dbReference>
<dbReference type="Pfam" id="PF01975">
    <property type="entry name" value="SurE"/>
    <property type="match status" value="1"/>
</dbReference>
<evidence type="ECO:0000313" key="7">
    <source>
        <dbReference type="EMBL" id="AUW94910.1"/>
    </source>
</evidence>
<dbReference type="EC" id="3.1.3.5" evidence="3"/>
<accession>A0ABM6RUA4</accession>
<dbReference type="InterPro" id="IPR002828">
    <property type="entry name" value="SurE-like_Pase/nucleotidase"/>
</dbReference>
<dbReference type="PANTHER" id="PTHR30457">
    <property type="entry name" value="5'-NUCLEOTIDASE SURE"/>
    <property type="match status" value="1"/>
</dbReference>
<dbReference type="Gene3D" id="3.40.1210.10">
    <property type="entry name" value="Survival protein SurE-like phosphatase/nucleotidase"/>
    <property type="match status" value="1"/>
</dbReference>
<keyword evidence="5" id="KW-0378">Hydrolase</keyword>
<organism evidence="7 8">
    <name type="scientific">Sulfobacillus thermotolerans</name>
    <dbReference type="NCBI Taxonomy" id="338644"/>
    <lineage>
        <taxon>Bacteria</taxon>
        <taxon>Bacillati</taxon>
        <taxon>Bacillota</taxon>
        <taxon>Clostridia</taxon>
        <taxon>Eubacteriales</taxon>
        <taxon>Clostridiales Family XVII. Incertae Sedis</taxon>
        <taxon>Sulfobacillus</taxon>
    </lineage>
</organism>
<comment type="catalytic activity">
    <reaction evidence="1">
        <text>a ribonucleoside 5'-phosphate + H2O = a ribonucleoside + phosphate</text>
        <dbReference type="Rhea" id="RHEA:12484"/>
        <dbReference type="ChEBI" id="CHEBI:15377"/>
        <dbReference type="ChEBI" id="CHEBI:18254"/>
        <dbReference type="ChEBI" id="CHEBI:43474"/>
        <dbReference type="ChEBI" id="CHEBI:58043"/>
        <dbReference type="EC" id="3.1.3.5"/>
    </reaction>
</comment>
<evidence type="ECO:0000313" key="8">
    <source>
        <dbReference type="Proteomes" id="UP000325292"/>
    </source>
</evidence>